<evidence type="ECO:0000313" key="2">
    <source>
        <dbReference type="Proteomes" id="UP001348369"/>
    </source>
</evidence>
<dbReference type="EMBL" id="CP109109">
    <property type="protein sequence ID" value="WSB95785.1"/>
    <property type="molecule type" value="Genomic_DNA"/>
</dbReference>
<gene>
    <name evidence="1" type="ORF">OG835_01250</name>
</gene>
<reference evidence="1" key="1">
    <citation type="submission" date="2022-10" db="EMBL/GenBank/DDBJ databases">
        <title>The complete genomes of actinobacterial strains from the NBC collection.</title>
        <authorList>
            <person name="Joergensen T.S."/>
            <person name="Alvarez Arevalo M."/>
            <person name="Sterndorff E.B."/>
            <person name="Faurdal D."/>
            <person name="Vuksanovic O."/>
            <person name="Mourched A.-S."/>
            <person name="Charusanti P."/>
            <person name="Shaw S."/>
            <person name="Blin K."/>
            <person name="Weber T."/>
        </authorList>
    </citation>
    <scope>NUCLEOTIDE SEQUENCE</scope>
    <source>
        <strain evidence="1">NBC 01771</strain>
    </source>
</reference>
<protein>
    <submittedName>
        <fullName evidence="1">Uncharacterized protein</fullName>
    </submittedName>
</protein>
<accession>A0ACD4ZC40</accession>
<proteinExistence type="predicted"/>
<evidence type="ECO:0000313" key="1">
    <source>
        <dbReference type="EMBL" id="WSB95785.1"/>
    </source>
</evidence>
<keyword evidence="2" id="KW-1185">Reference proteome</keyword>
<sequence>MDRLRSHFGIESFYCRPGIEGAHEKAVFHDRARRLLSVNYRIVVVSTTLAELTRQ</sequence>
<name>A0ACD4ZC40_9ACTN</name>
<dbReference type="Proteomes" id="UP001348369">
    <property type="component" value="Chromosome"/>
</dbReference>
<organism evidence="1 2">
    <name type="scientific">Streptomyces scopuliridis</name>
    <dbReference type="NCBI Taxonomy" id="452529"/>
    <lineage>
        <taxon>Bacteria</taxon>
        <taxon>Bacillati</taxon>
        <taxon>Actinomycetota</taxon>
        <taxon>Actinomycetes</taxon>
        <taxon>Kitasatosporales</taxon>
        <taxon>Streptomycetaceae</taxon>
        <taxon>Streptomyces</taxon>
    </lineage>
</organism>